<evidence type="ECO:0000256" key="1">
    <source>
        <dbReference type="SAM" id="Phobius"/>
    </source>
</evidence>
<dbReference type="Gene3D" id="6.10.340.10">
    <property type="match status" value="1"/>
</dbReference>
<dbReference type="Pfam" id="PF00990">
    <property type="entry name" value="GGDEF"/>
    <property type="match status" value="1"/>
</dbReference>
<dbReference type="SUPFAM" id="SSF141868">
    <property type="entry name" value="EAL domain-like"/>
    <property type="match status" value="1"/>
</dbReference>
<protein>
    <recommendedName>
        <fullName evidence="7">Diguanylate cyclase/phosphodiesterase</fullName>
    </recommendedName>
</protein>
<dbReference type="AlphaFoldDB" id="A0A0F3L000"/>
<dbReference type="Pfam" id="PF00563">
    <property type="entry name" value="EAL"/>
    <property type="match status" value="1"/>
</dbReference>
<dbReference type="PANTHER" id="PTHR33121">
    <property type="entry name" value="CYCLIC DI-GMP PHOSPHODIESTERASE PDEF"/>
    <property type="match status" value="1"/>
</dbReference>
<evidence type="ECO:0000313" key="5">
    <source>
        <dbReference type="EMBL" id="KJV36798.1"/>
    </source>
</evidence>
<dbReference type="SUPFAM" id="SSF158472">
    <property type="entry name" value="HAMP domain-like"/>
    <property type="match status" value="1"/>
</dbReference>
<dbReference type="GO" id="GO:0016020">
    <property type="term" value="C:membrane"/>
    <property type="evidence" value="ECO:0007669"/>
    <property type="project" value="InterPro"/>
</dbReference>
<evidence type="ECO:0000259" key="2">
    <source>
        <dbReference type="PROSITE" id="PS50883"/>
    </source>
</evidence>
<feature type="domain" description="GGDEF" evidence="4">
    <location>
        <begin position="382"/>
        <end position="512"/>
    </location>
</feature>
<keyword evidence="1" id="KW-0812">Transmembrane</keyword>
<dbReference type="RefSeq" id="WP_045828103.1">
    <property type="nucleotide sequence ID" value="NZ_JZRB01000004.1"/>
</dbReference>
<dbReference type="PROSITE" id="PS50883">
    <property type="entry name" value="EAL"/>
    <property type="match status" value="1"/>
</dbReference>
<reference evidence="5 6" key="1">
    <citation type="submission" date="2015-03" db="EMBL/GenBank/DDBJ databases">
        <title>Draft genome sequence of Luteibacter yeojuensis strain SU11.</title>
        <authorList>
            <person name="Sulaiman J."/>
            <person name="Priya K."/>
            <person name="Chan K.-G."/>
        </authorList>
    </citation>
    <scope>NUCLEOTIDE SEQUENCE [LARGE SCALE GENOMIC DNA]</scope>
    <source>
        <strain evidence="5 6">SU11</strain>
    </source>
</reference>
<keyword evidence="1" id="KW-1133">Transmembrane helix</keyword>
<name>A0A0F3L000_9GAMM</name>
<dbReference type="PROSITE" id="PS50887">
    <property type="entry name" value="GGDEF"/>
    <property type="match status" value="1"/>
</dbReference>
<dbReference type="NCBIfam" id="TIGR00254">
    <property type="entry name" value="GGDEF"/>
    <property type="match status" value="1"/>
</dbReference>
<dbReference type="SUPFAM" id="SSF55073">
    <property type="entry name" value="Nucleotide cyclase"/>
    <property type="match status" value="1"/>
</dbReference>
<feature type="transmembrane region" description="Helical" evidence="1">
    <location>
        <begin position="273"/>
        <end position="295"/>
    </location>
</feature>
<evidence type="ECO:0000313" key="6">
    <source>
        <dbReference type="Proteomes" id="UP000033651"/>
    </source>
</evidence>
<dbReference type="InterPro" id="IPR000160">
    <property type="entry name" value="GGDEF_dom"/>
</dbReference>
<dbReference type="GO" id="GO:0007165">
    <property type="term" value="P:signal transduction"/>
    <property type="evidence" value="ECO:0007669"/>
    <property type="project" value="InterPro"/>
</dbReference>
<dbReference type="SMART" id="SM00052">
    <property type="entry name" value="EAL"/>
    <property type="match status" value="1"/>
</dbReference>
<dbReference type="PANTHER" id="PTHR33121:SF70">
    <property type="entry name" value="SIGNALING PROTEIN YKOW"/>
    <property type="match status" value="1"/>
</dbReference>
<dbReference type="CDD" id="cd06225">
    <property type="entry name" value="HAMP"/>
    <property type="match status" value="1"/>
</dbReference>
<dbReference type="SMART" id="SM00267">
    <property type="entry name" value="GGDEF"/>
    <property type="match status" value="1"/>
</dbReference>
<dbReference type="PROSITE" id="PS50885">
    <property type="entry name" value="HAMP"/>
    <property type="match status" value="1"/>
</dbReference>
<keyword evidence="1" id="KW-0472">Membrane</keyword>
<accession>A0A0F3L000</accession>
<evidence type="ECO:0000259" key="3">
    <source>
        <dbReference type="PROSITE" id="PS50885"/>
    </source>
</evidence>
<feature type="domain" description="EAL" evidence="2">
    <location>
        <begin position="521"/>
        <end position="774"/>
    </location>
</feature>
<dbReference type="InterPro" id="IPR001633">
    <property type="entry name" value="EAL_dom"/>
</dbReference>
<feature type="domain" description="HAMP" evidence="3">
    <location>
        <begin position="296"/>
        <end position="348"/>
    </location>
</feature>
<dbReference type="InterPro" id="IPR029787">
    <property type="entry name" value="Nucleotide_cyclase"/>
</dbReference>
<dbReference type="PATRIC" id="fig|345309.4.peg.3002"/>
<dbReference type="InterPro" id="IPR050706">
    <property type="entry name" value="Cyclic-di-GMP_PDE-like"/>
</dbReference>
<dbReference type="Pfam" id="PF14827">
    <property type="entry name" value="dCache_3"/>
    <property type="match status" value="1"/>
</dbReference>
<gene>
    <name evidence="5" type="ORF">VI08_03325</name>
</gene>
<dbReference type="GO" id="GO:0071111">
    <property type="term" value="F:cyclic-guanylate-specific phosphodiesterase activity"/>
    <property type="evidence" value="ECO:0007669"/>
    <property type="project" value="InterPro"/>
</dbReference>
<dbReference type="Gene3D" id="3.20.20.450">
    <property type="entry name" value="EAL domain"/>
    <property type="match status" value="1"/>
</dbReference>
<dbReference type="Gene3D" id="3.30.70.270">
    <property type="match status" value="1"/>
</dbReference>
<dbReference type="InterPro" id="IPR035919">
    <property type="entry name" value="EAL_sf"/>
</dbReference>
<comment type="caution">
    <text evidence="5">The sequence shown here is derived from an EMBL/GenBank/DDBJ whole genome shotgun (WGS) entry which is preliminary data.</text>
</comment>
<dbReference type="OrthoDB" id="9804951at2"/>
<dbReference type="Pfam" id="PF00672">
    <property type="entry name" value="HAMP"/>
    <property type="match status" value="1"/>
</dbReference>
<keyword evidence="6" id="KW-1185">Reference proteome</keyword>
<dbReference type="InterPro" id="IPR029150">
    <property type="entry name" value="dCache_3"/>
</dbReference>
<evidence type="ECO:0008006" key="7">
    <source>
        <dbReference type="Google" id="ProtNLM"/>
    </source>
</evidence>
<dbReference type="CDD" id="cd01948">
    <property type="entry name" value="EAL"/>
    <property type="match status" value="1"/>
</dbReference>
<sequence>MRVPGFRTRLALFFVATLIFVQGVTAVLGYTVARRELVQEGGRQLAANAHAFVAQMNDLSASVAAGVQIMSLDYGLRSAIAASDRDTILSVLRNHGRRVGAARMQLLHLDGSVQVDTAGTDEGKPFAWPDLLARAYDERTAAMAVTGGKAYWVVVVPIYAPQPVGLVVASIPVDDALIAHMQQLSALPRDVELATPVKDGYAVIARGTSHSELTAQFQGAGARLPSEPRLVRIMGREYLVLAQPLTQARGGGAVYAVLGYSLDDALHPFQPVWNAWLALLAFALVAGFFVAWLVARGVSRPVEALAESARRIAGGDYHDAPDVRRRDEIGELATAFRTMGDAVRERELRIRHQALHDEVTGLPNRAAAEDAIDNDLASAAAQVGALLIVGVTRLPDIIKTVGHALADRLMRDAGQRLCQAAPQHFVGRATDTQFVVWLRGADRAEAIAAAFRMVDALGQPYHEGDVSMDMGPAVGIALAPAHGERAAPLMRRAEVAEFAALKSTRGVDVYDPPSDPHRPERLSLMSELRAAIDADALELFFQPKLRLADGQVDAAEALIRWHRPGRGMVPPEMFITVAEETGNIGRLTRWVLAHGIAHAAELIHAGHSIRVSLNLSARDIGDPGLPDRVAELLHAHGVPASAIALEVTESAVIGEPEAALQVLRRLADTGIDMAIDDFGIGQTSFAYLRRLPVRELKIDKMFVQHLATDPTDRTIVRSLVELGHRLGYQVTAEGVEDAESMAFLASVGCDHAQGYHVGRPVDFAAFVARIGARDPGGA</sequence>
<dbReference type="Proteomes" id="UP000033651">
    <property type="component" value="Unassembled WGS sequence"/>
</dbReference>
<organism evidence="5 6">
    <name type="scientific">Luteibacter yeojuensis</name>
    <dbReference type="NCBI Taxonomy" id="345309"/>
    <lineage>
        <taxon>Bacteria</taxon>
        <taxon>Pseudomonadati</taxon>
        <taxon>Pseudomonadota</taxon>
        <taxon>Gammaproteobacteria</taxon>
        <taxon>Lysobacterales</taxon>
        <taxon>Rhodanobacteraceae</taxon>
        <taxon>Luteibacter</taxon>
    </lineage>
</organism>
<dbReference type="InterPro" id="IPR003660">
    <property type="entry name" value="HAMP_dom"/>
</dbReference>
<dbReference type="EMBL" id="JZRB01000004">
    <property type="protein sequence ID" value="KJV36798.1"/>
    <property type="molecule type" value="Genomic_DNA"/>
</dbReference>
<evidence type="ECO:0000259" key="4">
    <source>
        <dbReference type="PROSITE" id="PS50887"/>
    </source>
</evidence>
<dbReference type="SMART" id="SM00304">
    <property type="entry name" value="HAMP"/>
    <property type="match status" value="1"/>
</dbReference>
<dbReference type="InterPro" id="IPR043128">
    <property type="entry name" value="Rev_trsase/Diguanyl_cyclase"/>
</dbReference>
<proteinExistence type="predicted"/>